<name>A0A835H0T9_9MAGN</name>
<dbReference type="EMBL" id="JADFTS010000008">
    <property type="protein sequence ID" value="KAF9590969.1"/>
    <property type="molecule type" value="Genomic_DNA"/>
</dbReference>
<dbReference type="Pfam" id="PF00249">
    <property type="entry name" value="Myb_DNA-binding"/>
    <property type="match status" value="2"/>
</dbReference>
<evidence type="ECO:0000256" key="2">
    <source>
        <dbReference type="SAM" id="MobiDB-lite"/>
    </source>
</evidence>
<dbReference type="SMART" id="SM00717">
    <property type="entry name" value="SANT"/>
    <property type="match status" value="2"/>
</dbReference>
<comment type="caution">
    <text evidence="4">The sequence shown here is derived from an EMBL/GenBank/DDBJ whole genome shotgun (WGS) entry which is preliminary data.</text>
</comment>
<sequence length="1940" mass="214236">MPPEPLPWERKDVVVYRKHDRSDGGLIRSGVARWRDSSSYHHHQHHALPPPLPSREFGHRWASDDFRRPQGHGKQGGQQLYSEDSAGYGCVPFRASDRMVGDENGFRSRNAKYVNRNTREVKGSFSYKETKGYLWESGDANASVRQHDLNIQRSVSDLLTYTPHPQSDVVDNSSWDDLQLRDHQNDKLATVDALGTGHRYGKEQSLGPTGWKPLKWNRSSSLSSRGSGFSHTSSSRSMGADSDETKPDLPSGRATPVHSPSGDANGGAASDAPGEDTCPRKKQRLGWGQGLAKYEKQKVEGSDETFCKSGMVPCSSIPKPSQSIQSLPDKSPRVLGPSECASPVTTSSVACSSSPGIDDKPHIKAANDDIDTCNLSVSPAHGVQSCLEEFSLSLEQLSSATSFNTLLNDLLQLEDASSGDSNFVKSTAMNKLLLMKSELSKALEKTECEIDLFENELKLLNSKVESKARYSVASDSREHMGAVSNVFQKPVPLLLESSSCLNVDLPNSCNNALEEVHGEGKDDEIDSPGTATSKFVETLCMETPLQVYTMGRNDGRSIEDITARPVSSEQHCLLPSAAEKLAVSGNGHEDQQVGSICTDVLSQMSAECELNDVIFVSNRNCAAKSFEVFSKLLPTDNSEIDIWGSCSISCQKNNSLVKQRLAARKCFQRFKERVLTLKFRALHYLWKEDVRLRKYKAKSQKRIESNSRTLHIVNQKHRSNIRSRFTSPVSLLNHILQCTFQFEFVIMSIYCMYPAMTTVSLTDYLYLRYYAVGSFYYSEKHLCIVSELLCGLYGDIDHFSHLTRNVLSTAAGSLTLVPTSEIVDFTSKLLSDSQVKLCRDNLKMPSLLDVKEKRISRFVTSNGLVEDPFAAEKERMMINPWMPEEKEIFLEKLGTFGKDFKKIASYLDHKTTADCVEFYYKNHKSESFEAVKKKSELRKQEKGFPTSTYLMTSGKKWNREVNAASLDLLGEASVIAAHADCSLKSQHTYMSRAVLGGHYYHKTCWGDDASYEKSSSVDILGSEREAAAADTLAGICGALSSEAMSSCVTSSVDPGESCQEVKFQKNSVTDRPLTPKYMQTIDDEETCSDESCGELDSVDWTDEEKSNFIDALRSFGKDFVKISLCVRSRSRDQCKVFFSKARKSLGLDDFHLGGGSEGTPVSDINGGRSDTEDACVLEMESAICSTQSCSKMEIDLQFYVMNTSCEVVEHAATNHLQLNESDRLGEKNGKELLNNLQIDKPEKSGENNDVVLNRDDGVLDAEGLILNKCEPADKSELVLCGRDSSVKVSESLDGSPEIMRPDSFLGKDSSLSCEVHQHAAFTHSTDAVKQHRTTTPTNESLCAEMPGGVTRTMSVDAIEHKAISRSSADGLNVESGLEQGSVDGSQNVKTGLETNTSSSSGCFSQDTNIYRHPSNLASERSISQSFSPIQNQHQNPLELLHSVQKAHGASWKQKEDSPASANSVLPGSVIHFEDHLRQGSSSSTLNFDGSRNEQHQKLVSAEVYQRYLSNNSLNRIDSLQILRGYPLQVLNKKDVNGHVDSGSEENHSVIHNSLTSGNHQSGKFIGQDKKCKGSELPHSLAELSLLSKNHEKLPSGHTRSRSQGSADTDEHSCRNGNVKLFGQILSHHPSTSQKTNVILQETDNTAAVPQSSSNVFELKVPDHGTDRPLTASMFDGNRHSCDDFPARSYGFWDGSRTQTGLTSLPDSSILLTKYPPAFSEYSTASSCGDQQSLPAIITRNDRNLGSISVCPVKDVRGNGNLPDYQGSRSYDGAKVQPFTVDVKRHDTFSELQKRKGIEMSSFQKQARVVGMNVMGTGILVGGSCTGVSDPVAAIKMHYATTERYGGHNGSIREEDSWREDMGRGYSYMRFSKLMSDFLKVLVLLEMSSEVDDGAVLRDEDLESVKWKRARNPSLPKFQMRSLPKILKPNILIFLEEKSAK</sequence>
<dbReference type="OrthoDB" id="10258692at2759"/>
<feature type="region of interest" description="Disordered" evidence="2">
    <location>
        <begin position="198"/>
        <end position="284"/>
    </location>
</feature>
<dbReference type="InterPro" id="IPR001005">
    <property type="entry name" value="SANT/Myb"/>
</dbReference>
<keyword evidence="1" id="KW-0175">Coiled coil</keyword>
<feature type="compositionally biased region" description="Basic and acidic residues" evidence="2">
    <location>
        <begin position="56"/>
        <end position="68"/>
    </location>
</feature>
<feature type="coiled-coil region" evidence="1">
    <location>
        <begin position="429"/>
        <end position="463"/>
    </location>
</feature>
<dbReference type="SUPFAM" id="SSF46689">
    <property type="entry name" value="Homeodomain-like"/>
    <property type="match status" value="2"/>
</dbReference>
<feature type="domain" description="SANT" evidence="3">
    <location>
        <begin position="1095"/>
        <end position="1146"/>
    </location>
</feature>
<dbReference type="CDD" id="cd00167">
    <property type="entry name" value="SANT"/>
    <property type="match status" value="1"/>
</dbReference>
<feature type="compositionally biased region" description="Polar residues" evidence="2">
    <location>
        <begin position="1382"/>
        <end position="1406"/>
    </location>
</feature>
<feature type="region of interest" description="Disordered" evidence="2">
    <location>
        <begin position="1591"/>
        <end position="1613"/>
    </location>
</feature>
<protein>
    <recommendedName>
        <fullName evidence="3">SANT domain-containing protein</fullName>
    </recommendedName>
</protein>
<feature type="domain" description="SANT" evidence="3">
    <location>
        <begin position="879"/>
        <end position="927"/>
    </location>
</feature>
<proteinExistence type="predicted"/>
<gene>
    <name evidence="4" type="ORF">IFM89_000514</name>
</gene>
<dbReference type="Gene3D" id="1.10.10.60">
    <property type="entry name" value="Homeodomain-like"/>
    <property type="match status" value="1"/>
</dbReference>
<dbReference type="PANTHER" id="PTHR47340">
    <property type="entry name" value="DUPLICATED HOMEODOMAIN-LIKE SUPERFAMILY PROTEIN"/>
    <property type="match status" value="1"/>
</dbReference>
<dbReference type="Gene3D" id="1.20.58.1880">
    <property type="match status" value="1"/>
</dbReference>
<evidence type="ECO:0000313" key="5">
    <source>
        <dbReference type="Proteomes" id="UP000631114"/>
    </source>
</evidence>
<feature type="compositionally biased region" description="Low complexity" evidence="2">
    <location>
        <begin position="259"/>
        <end position="272"/>
    </location>
</feature>
<dbReference type="Proteomes" id="UP000631114">
    <property type="component" value="Unassembled WGS sequence"/>
</dbReference>
<evidence type="ECO:0000256" key="1">
    <source>
        <dbReference type="SAM" id="Coils"/>
    </source>
</evidence>
<dbReference type="InterPro" id="IPR017884">
    <property type="entry name" value="SANT_dom"/>
</dbReference>
<dbReference type="InterPro" id="IPR009057">
    <property type="entry name" value="Homeodomain-like_sf"/>
</dbReference>
<feature type="region of interest" description="Disordered" evidence="2">
    <location>
        <begin position="38"/>
        <end position="83"/>
    </location>
</feature>
<feature type="compositionally biased region" description="Low complexity" evidence="2">
    <location>
        <begin position="218"/>
        <end position="239"/>
    </location>
</feature>
<feature type="region of interest" description="Disordered" evidence="2">
    <location>
        <begin position="1369"/>
        <end position="1406"/>
    </location>
</feature>
<dbReference type="PROSITE" id="PS51293">
    <property type="entry name" value="SANT"/>
    <property type="match status" value="2"/>
</dbReference>
<reference evidence="4 5" key="1">
    <citation type="submission" date="2020-10" db="EMBL/GenBank/DDBJ databases">
        <title>The Coptis chinensis genome and diversification of protoberbering-type alkaloids.</title>
        <authorList>
            <person name="Wang B."/>
            <person name="Shu S."/>
            <person name="Song C."/>
            <person name="Liu Y."/>
        </authorList>
    </citation>
    <scope>NUCLEOTIDE SEQUENCE [LARGE SCALE GENOMIC DNA]</scope>
    <source>
        <strain evidence="4">HL-2020</strain>
        <tissue evidence="4">Leaf</tissue>
    </source>
</reference>
<organism evidence="4 5">
    <name type="scientific">Coptis chinensis</name>
    <dbReference type="NCBI Taxonomy" id="261450"/>
    <lineage>
        <taxon>Eukaryota</taxon>
        <taxon>Viridiplantae</taxon>
        <taxon>Streptophyta</taxon>
        <taxon>Embryophyta</taxon>
        <taxon>Tracheophyta</taxon>
        <taxon>Spermatophyta</taxon>
        <taxon>Magnoliopsida</taxon>
        <taxon>Ranunculales</taxon>
        <taxon>Ranunculaceae</taxon>
        <taxon>Coptidoideae</taxon>
        <taxon>Coptis</taxon>
    </lineage>
</organism>
<accession>A0A835H0T9</accession>
<evidence type="ECO:0000259" key="3">
    <source>
        <dbReference type="PROSITE" id="PS51293"/>
    </source>
</evidence>
<dbReference type="PANTHER" id="PTHR47340:SF1">
    <property type="entry name" value="DUPLICATED HOMEODOMAIN-LIKE SUPERFAMILY PROTEIN"/>
    <property type="match status" value="1"/>
</dbReference>
<keyword evidence="5" id="KW-1185">Reference proteome</keyword>
<evidence type="ECO:0000313" key="4">
    <source>
        <dbReference type="EMBL" id="KAF9590969.1"/>
    </source>
</evidence>